<feature type="non-terminal residue" evidence="2">
    <location>
        <position position="261"/>
    </location>
</feature>
<evidence type="ECO:0000313" key="2">
    <source>
        <dbReference type="EMBL" id="CAA9531613.1"/>
    </source>
</evidence>
<proteinExistence type="predicted"/>
<sequence>DQPRGNPARPSAGVLGRLAAARSSARQWRGCDPAPPCSDCRVCSVGSAALLWSRRLPRRAPLPHCSAPALCFSHPVRAAANSHRGRRRYPARGNASGGHRPPSGSAVRQPDLARVTSAAFPGVLPRLPAAGRFGGDHRPYAPHEWLPSCVGRGRAALGRSHRSIRRGLQRRSDAVGRAVPGQRAGAYRRAAATSLCIADRSGGSAGDLRQCPSRREPVLPRSECGRAVAAAGCARTHRDCGFRDACSCGDDAGRPAKACAM</sequence>
<accession>A0A6J4TU10</accession>
<name>A0A6J4TU10_9SPHN</name>
<gene>
    <name evidence="2" type="ORF">AVDCRST_MAG31-2445</name>
</gene>
<dbReference type="EMBL" id="CADCWA010000186">
    <property type="protein sequence ID" value="CAA9531613.1"/>
    <property type="molecule type" value="Genomic_DNA"/>
</dbReference>
<feature type="region of interest" description="Disordered" evidence="1">
    <location>
        <begin position="81"/>
        <end position="109"/>
    </location>
</feature>
<evidence type="ECO:0000256" key="1">
    <source>
        <dbReference type="SAM" id="MobiDB-lite"/>
    </source>
</evidence>
<protein>
    <submittedName>
        <fullName evidence="2">Uncharacterized protein</fullName>
    </submittedName>
</protein>
<organism evidence="2">
    <name type="scientific">uncultured Sphingomonas sp</name>
    <dbReference type="NCBI Taxonomy" id="158754"/>
    <lineage>
        <taxon>Bacteria</taxon>
        <taxon>Pseudomonadati</taxon>
        <taxon>Pseudomonadota</taxon>
        <taxon>Alphaproteobacteria</taxon>
        <taxon>Sphingomonadales</taxon>
        <taxon>Sphingomonadaceae</taxon>
        <taxon>Sphingomonas</taxon>
        <taxon>environmental samples</taxon>
    </lineage>
</organism>
<dbReference type="AlphaFoldDB" id="A0A6J4TU10"/>
<feature type="non-terminal residue" evidence="2">
    <location>
        <position position="1"/>
    </location>
</feature>
<reference evidence="2" key="1">
    <citation type="submission" date="2020-02" db="EMBL/GenBank/DDBJ databases">
        <authorList>
            <person name="Meier V. D."/>
        </authorList>
    </citation>
    <scope>NUCLEOTIDE SEQUENCE</scope>
    <source>
        <strain evidence="2">AVDCRST_MAG31</strain>
    </source>
</reference>